<feature type="compositionally biased region" description="Polar residues" evidence="1">
    <location>
        <begin position="536"/>
        <end position="548"/>
    </location>
</feature>
<organism evidence="2 3">
    <name type="scientific">Paxillus rubicundulus Ve08.2h10</name>
    <dbReference type="NCBI Taxonomy" id="930991"/>
    <lineage>
        <taxon>Eukaryota</taxon>
        <taxon>Fungi</taxon>
        <taxon>Dikarya</taxon>
        <taxon>Basidiomycota</taxon>
        <taxon>Agaricomycotina</taxon>
        <taxon>Agaricomycetes</taxon>
        <taxon>Agaricomycetidae</taxon>
        <taxon>Boletales</taxon>
        <taxon>Paxilineae</taxon>
        <taxon>Paxillaceae</taxon>
        <taxon>Paxillus</taxon>
    </lineage>
</organism>
<gene>
    <name evidence="2" type="ORF">PAXRUDRAFT_148593</name>
</gene>
<feature type="region of interest" description="Disordered" evidence="1">
    <location>
        <begin position="351"/>
        <end position="429"/>
    </location>
</feature>
<name>A0A0D0DTG7_9AGAM</name>
<feature type="region of interest" description="Disordered" evidence="1">
    <location>
        <begin position="1"/>
        <end position="32"/>
    </location>
</feature>
<evidence type="ECO:0000313" key="2">
    <source>
        <dbReference type="EMBL" id="KIK91841.1"/>
    </source>
</evidence>
<feature type="compositionally biased region" description="Polar residues" evidence="1">
    <location>
        <begin position="420"/>
        <end position="429"/>
    </location>
</feature>
<evidence type="ECO:0000313" key="3">
    <source>
        <dbReference type="Proteomes" id="UP000054538"/>
    </source>
</evidence>
<protein>
    <submittedName>
        <fullName evidence="2">Uncharacterized protein</fullName>
    </submittedName>
</protein>
<proteinExistence type="predicted"/>
<sequence>MHHRGSSSVFDTPEVPPLRRLKPLPKRRRTSDVVAQVSDTDDLISPMADLGGIESPAEALIPRADSLSSQMALQLESYCSSALGGGNSTRDVGNGVQNNNLAGSVTQTFDLSAVYQRFTEGKLGSGNRDEGHSEVDYTDHLQQPGNTKKRKVPANMSGSVNGREVGLPLSVEEEIGDCILSMGRSDQDIDILVAPPSSVVHTPGKGKMTSSTLAGLQHKELLRHRKRQLAAVLGALSLGDTLAFDQALSTHFPFVSTMLSPDSDPPKVRLSRRHGPRAARATVARMMSSCTVSEESVSFPATQFTFSFQSATSDRLSTTKEEILALRLRFEAELARQAARAARAAAEVKQTSLAASKASRPKRSVKTQQRSGVAAGGNQAAEFSDLTSSEKTRGDKKKKRDDLAIVSNPHHRNNYVPSRLPSSGQANPAQATLNAQNSLGPHPLRFLSAEIPARRRKKDAAAPKAQLVNPADEWICPRCEYSLLYGDGTEYRRAIRSRKQILRRRRRAQERAAGGLNTQKNLAKPISDEDYDNDYDQSTTRSPANSRASEWKEGPGIREMKGQNRLQAG</sequence>
<feature type="compositionally biased region" description="Basic and acidic residues" evidence="1">
    <location>
        <begin position="127"/>
        <end position="139"/>
    </location>
</feature>
<keyword evidence="3" id="KW-1185">Reference proteome</keyword>
<dbReference type="Proteomes" id="UP000054538">
    <property type="component" value="Unassembled WGS sequence"/>
</dbReference>
<dbReference type="InParanoid" id="A0A0D0DTG7"/>
<dbReference type="AlphaFoldDB" id="A0A0D0DTG7"/>
<reference evidence="2 3" key="1">
    <citation type="submission" date="2014-04" db="EMBL/GenBank/DDBJ databases">
        <authorList>
            <consortium name="DOE Joint Genome Institute"/>
            <person name="Kuo A."/>
            <person name="Kohler A."/>
            <person name="Jargeat P."/>
            <person name="Nagy L.G."/>
            <person name="Floudas D."/>
            <person name="Copeland A."/>
            <person name="Barry K.W."/>
            <person name="Cichocki N."/>
            <person name="Veneault-Fourrey C."/>
            <person name="LaButti K."/>
            <person name="Lindquist E.A."/>
            <person name="Lipzen A."/>
            <person name="Lundell T."/>
            <person name="Morin E."/>
            <person name="Murat C."/>
            <person name="Sun H."/>
            <person name="Tunlid A."/>
            <person name="Henrissat B."/>
            <person name="Grigoriev I.V."/>
            <person name="Hibbett D.S."/>
            <person name="Martin F."/>
            <person name="Nordberg H.P."/>
            <person name="Cantor M.N."/>
            <person name="Hua S.X."/>
        </authorList>
    </citation>
    <scope>NUCLEOTIDE SEQUENCE [LARGE SCALE GENOMIC DNA]</scope>
    <source>
        <strain evidence="2 3">Ve08.2h10</strain>
    </source>
</reference>
<feature type="compositionally biased region" description="Basic and acidic residues" evidence="1">
    <location>
        <begin position="549"/>
        <end position="562"/>
    </location>
</feature>
<dbReference type="HOGENOM" id="CLU_013602_0_0_1"/>
<dbReference type="OrthoDB" id="2507488at2759"/>
<accession>A0A0D0DTG7</accession>
<feature type="region of interest" description="Disordered" evidence="1">
    <location>
        <begin position="123"/>
        <end position="159"/>
    </location>
</feature>
<feature type="region of interest" description="Disordered" evidence="1">
    <location>
        <begin position="505"/>
        <end position="569"/>
    </location>
</feature>
<dbReference type="EMBL" id="KN825341">
    <property type="protein sequence ID" value="KIK91841.1"/>
    <property type="molecule type" value="Genomic_DNA"/>
</dbReference>
<reference evidence="3" key="2">
    <citation type="submission" date="2015-01" db="EMBL/GenBank/DDBJ databases">
        <title>Evolutionary Origins and Diversification of the Mycorrhizal Mutualists.</title>
        <authorList>
            <consortium name="DOE Joint Genome Institute"/>
            <consortium name="Mycorrhizal Genomics Consortium"/>
            <person name="Kohler A."/>
            <person name="Kuo A."/>
            <person name="Nagy L.G."/>
            <person name="Floudas D."/>
            <person name="Copeland A."/>
            <person name="Barry K.W."/>
            <person name="Cichocki N."/>
            <person name="Veneault-Fourrey C."/>
            <person name="LaButti K."/>
            <person name="Lindquist E.A."/>
            <person name="Lipzen A."/>
            <person name="Lundell T."/>
            <person name="Morin E."/>
            <person name="Murat C."/>
            <person name="Riley R."/>
            <person name="Ohm R."/>
            <person name="Sun H."/>
            <person name="Tunlid A."/>
            <person name="Henrissat B."/>
            <person name="Grigoriev I.V."/>
            <person name="Hibbett D.S."/>
            <person name="Martin F."/>
        </authorList>
    </citation>
    <scope>NUCLEOTIDE SEQUENCE [LARGE SCALE GENOMIC DNA]</scope>
    <source>
        <strain evidence="3">Ve08.2h10</strain>
    </source>
</reference>
<feature type="compositionally biased region" description="Basic residues" evidence="1">
    <location>
        <begin position="19"/>
        <end position="29"/>
    </location>
</feature>
<feature type="compositionally biased region" description="Polar residues" evidence="1">
    <location>
        <begin position="1"/>
        <end position="10"/>
    </location>
</feature>
<evidence type="ECO:0000256" key="1">
    <source>
        <dbReference type="SAM" id="MobiDB-lite"/>
    </source>
</evidence>